<accession>A0A3S4ZNP5</accession>
<dbReference type="AlphaFoldDB" id="A0A3S4ZNP5"/>
<evidence type="ECO:0000256" key="1">
    <source>
        <dbReference type="SAM" id="MobiDB-lite"/>
    </source>
</evidence>
<organism evidence="2 3">
    <name type="scientific">Protopolystoma xenopodis</name>
    <dbReference type="NCBI Taxonomy" id="117903"/>
    <lineage>
        <taxon>Eukaryota</taxon>
        <taxon>Metazoa</taxon>
        <taxon>Spiralia</taxon>
        <taxon>Lophotrochozoa</taxon>
        <taxon>Platyhelminthes</taxon>
        <taxon>Monogenea</taxon>
        <taxon>Polyopisthocotylea</taxon>
        <taxon>Polystomatidea</taxon>
        <taxon>Polystomatidae</taxon>
        <taxon>Protopolystoma</taxon>
    </lineage>
</organism>
<evidence type="ECO:0000313" key="3">
    <source>
        <dbReference type="Proteomes" id="UP000784294"/>
    </source>
</evidence>
<feature type="region of interest" description="Disordered" evidence="1">
    <location>
        <begin position="60"/>
        <end position="126"/>
    </location>
</feature>
<name>A0A3S4ZNP5_9PLAT</name>
<sequence length="126" mass="13382">MSTEGGKRAAFLGLLIRESWPSKDVASDDDVSSGMPPVRRDEHTQGCRTMLRAEVLCGTKQSEAKRSGSNRIGLDQRDLVGDAVFPTDQRTVPGAGDGQASGCDRAPGARSTEEEEEAGKPRHGLG</sequence>
<proteinExistence type="predicted"/>
<comment type="caution">
    <text evidence="2">The sequence shown here is derived from an EMBL/GenBank/DDBJ whole genome shotgun (WGS) entry which is preliminary data.</text>
</comment>
<reference evidence="2" key="1">
    <citation type="submission" date="2018-11" db="EMBL/GenBank/DDBJ databases">
        <authorList>
            <consortium name="Pathogen Informatics"/>
        </authorList>
    </citation>
    <scope>NUCLEOTIDE SEQUENCE</scope>
</reference>
<dbReference type="EMBL" id="CAAALY010002790">
    <property type="protein sequence ID" value="VEL07933.1"/>
    <property type="molecule type" value="Genomic_DNA"/>
</dbReference>
<keyword evidence="3" id="KW-1185">Reference proteome</keyword>
<gene>
    <name evidence="2" type="ORF">PXEA_LOCUS1373</name>
</gene>
<feature type="region of interest" description="Disordered" evidence="1">
    <location>
        <begin position="22"/>
        <end position="46"/>
    </location>
</feature>
<evidence type="ECO:0000313" key="2">
    <source>
        <dbReference type="EMBL" id="VEL07933.1"/>
    </source>
</evidence>
<dbReference type="Proteomes" id="UP000784294">
    <property type="component" value="Unassembled WGS sequence"/>
</dbReference>
<protein>
    <submittedName>
        <fullName evidence="2">Uncharacterized protein</fullName>
    </submittedName>
</protein>